<name>R3TW33_9ENTE</name>
<sequence>METIVKNENYRIVLKRKKNFKDKFGSLLFVLPFLVAFTLFLLVPIVYGIIISFFQWNILDNSPVFIGLKNYMQLFTAGSYVNEVFFSTLGNTLFYAMIAVPLFTITSLGLAILVNSVISTLTGFFRTVFFFPYILSLSVIGAAWALIFNPGAGLLNALLSVIGINPIAWNATPQGAWTMIIVTSLWWGIGFNMLLFINALNNISSELYEAAEIDGATTGNKFLHITLPAIQPIMLYVILTSTIAAFNLYGQPVLLTKGGPGTSTKVTMMSILDEAFVRHQLGSASAMAVVLAIIIGIFLLIQYFFTKRKGG</sequence>
<dbReference type="eggNOG" id="COG1175">
    <property type="taxonomic scope" value="Bacteria"/>
</dbReference>
<dbReference type="PATRIC" id="fig|1158610.3.peg.1225"/>
<organism evidence="9 10">
    <name type="scientific">Enterococcus phoeniculicola ATCC BAA-412</name>
    <dbReference type="NCBI Taxonomy" id="1158610"/>
    <lineage>
        <taxon>Bacteria</taxon>
        <taxon>Bacillati</taxon>
        <taxon>Bacillota</taxon>
        <taxon>Bacilli</taxon>
        <taxon>Lactobacillales</taxon>
        <taxon>Enterococcaceae</taxon>
        <taxon>Enterococcus</taxon>
    </lineage>
</organism>
<dbReference type="SUPFAM" id="SSF161098">
    <property type="entry name" value="MetI-like"/>
    <property type="match status" value="1"/>
</dbReference>
<keyword evidence="4 7" id="KW-0812">Transmembrane</keyword>
<feature type="transmembrane region" description="Helical" evidence="7">
    <location>
        <begin position="130"/>
        <end position="148"/>
    </location>
</feature>
<accession>R3TW33</accession>
<evidence type="ECO:0000256" key="2">
    <source>
        <dbReference type="ARBA" id="ARBA00022448"/>
    </source>
</evidence>
<dbReference type="GO" id="GO:0005886">
    <property type="term" value="C:plasma membrane"/>
    <property type="evidence" value="ECO:0007669"/>
    <property type="project" value="UniProtKB-SubCell"/>
</dbReference>
<feature type="domain" description="ABC transmembrane type-1" evidence="8">
    <location>
        <begin position="89"/>
        <end position="302"/>
    </location>
</feature>
<dbReference type="PROSITE" id="PS50928">
    <property type="entry name" value="ABC_TM1"/>
    <property type="match status" value="1"/>
</dbReference>
<comment type="similarity">
    <text evidence="7">Belongs to the binding-protein-dependent transport system permease family.</text>
</comment>
<evidence type="ECO:0000256" key="7">
    <source>
        <dbReference type="RuleBase" id="RU363032"/>
    </source>
</evidence>
<proteinExistence type="inferred from homology"/>
<feature type="transmembrane region" description="Helical" evidence="7">
    <location>
        <begin position="176"/>
        <end position="197"/>
    </location>
</feature>
<gene>
    <name evidence="9" type="ORF">UC3_01248</name>
</gene>
<keyword evidence="3" id="KW-1003">Cell membrane</keyword>
<dbReference type="Pfam" id="PF00528">
    <property type="entry name" value="BPD_transp_1"/>
    <property type="match status" value="1"/>
</dbReference>
<protein>
    <recommendedName>
        <fullName evidence="8">ABC transmembrane type-1 domain-containing protein</fullName>
    </recommendedName>
</protein>
<dbReference type="CDD" id="cd06261">
    <property type="entry name" value="TM_PBP2"/>
    <property type="match status" value="1"/>
</dbReference>
<keyword evidence="10" id="KW-1185">Reference proteome</keyword>
<dbReference type="Proteomes" id="UP000013785">
    <property type="component" value="Unassembled WGS sequence"/>
</dbReference>
<evidence type="ECO:0000259" key="8">
    <source>
        <dbReference type="PROSITE" id="PS50928"/>
    </source>
</evidence>
<evidence type="ECO:0000313" key="10">
    <source>
        <dbReference type="Proteomes" id="UP000013785"/>
    </source>
</evidence>
<evidence type="ECO:0000256" key="6">
    <source>
        <dbReference type="ARBA" id="ARBA00023136"/>
    </source>
</evidence>
<dbReference type="STRING" id="154621.RV11_GL000210"/>
<dbReference type="InterPro" id="IPR051393">
    <property type="entry name" value="ABC_transporter_permease"/>
</dbReference>
<dbReference type="HOGENOM" id="CLU_016047_0_2_9"/>
<keyword evidence="2 7" id="KW-0813">Transport</keyword>
<dbReference type="PANTHER" id="PTHR30193">
    <property type="entry name" value="ABC TRANSPORTER PERMEASE PROTEIN"/>
    <property type="match status" value="1"/>
</dbReference>
<feature type="transmembrane region" description="Helical" evidence="7">
    <location>
        <begin position="24"/>
        <end position="54"/>
    </location>
</feature>
<feature type="transmembrane region" description="Helical" evidence="7">
    <location>
        <begin position="93"/>
        <end position="118"/>
    </location>
</feature>
<dbReference type="InterPro" id="IPR035906">
    <property type="entry name" value="MetI-like_sf"/>
</dbReference>
<comment type="caution">
    <text evidence="9">The sequence shown here is derived from an EMBL/GenBank/DDBJ whole genome shotgun (WGS) entry which is preliminary data.</text>
</comment>
<dbReference type="AlphaFoldDB" id="R3TW33"/>
<evidence type="ECO:0000256" key="1">
    <source>
        <dbReference type="ARBA" id="ARBA00004651"/>
    </source>
</evidence>
<comment type="subcellular location">
    <subcellularLocation>
        <location evidence="1 7">Cell membrane</location>
        <topology evidence="1 7">Multi-pass membrane protein</topology>
    </subcellularLocation>
</comment>
<dbReference type="InterPro" id="IPR000515">
    <property type="entry name" value="MetI-like"/>
</dbReference>
<evidence type="ECO:0000256" key="4">
    <source>
        <dbReference type="ARBA" id="ARBA00022692"/>
    </source>
</evidence>
<keyword evidence="5 7" id="KW-1133">Transmembrane helix</keyword>
<dbReference type="OrthoDB" id="9798257at2"/>
<dbReference type="RefSeq" id="WP_010767916.1">
    <property type="nucleotide sequence ID" value="NZ_ASWE01000003.1"/>
</dbReference>
<dbReference type="Gene3D" id="1.10.3720.10">
    <property type="entry name" value="MetI-like"/>
    <property type="match status" value="1"/>
</dbReference>
<evidence type="ECO:0000256" key="5">
    <source>
        <dbReference type="ARBA" id="ARBA00022989"/>
    </source>
</evidence>
<reference evidence="9 10" key="1">
    <citation type="submission" date="2013-02" db="EMBL/GenBank/DDBJ databases">
        <title>The Genome Sequence of Enterococcus phoeniculicola BAA-412.</title>
        <authorList>
            <consortium name="The Broad Institute Genome Sequencing Platform"/>
            <consortium name="The Broad Institute Genome Sequencing Center for Infectious Disease"/>
            <person name="Earl A.M."/>
            <person name="Gilmore M.S."/>
            <person name="Lebreton F."/>
            <person name="Walker B."/>
            <person name="Young S.K."/>
            <person name="Zeng Q."/>
            <person name="Gargeya S."/>
            <person name="Fitzgerald M."/>
            <person name="Haas B."/>
            <person name="Abouelleil A."/>
            <person name="Alvarado L."/>
            <person name="Arachchi H.M."/>
            <person name="Berlin A.M."/>
            <person name="Chapman S.B."/>
            <person name="Dewar J."/>
            <person name="Goldberg J."/>
            <person name="Griggs A."/>
            <person name="Gujja S."/>
            <person name="Hansen M."/>
            <person name="Howarth C."/>
            <person name="Imamovic A."/>
            <person name="Larimer J."/>
            <person name="McCowan C."/>
            <person name="Murphy C."/>
            <person name="Neiman D."/>
            <person name="Pearson M."/>
            <person name="Priest M."/>
            <person name="Roberts A."/>
            <person name="Saif S."/>
            <person name="Shea T."/>
            <person name="Sisk P."/>
            <person name="Sykes S."/>
            <person name="Wortman J."/>
            <person name="Nusbaum C."/>
            <person name="Birren B."/>
        </authorList>
    </citation>
    <scope>NUCLEOTIDE SEQUENCE [LARGE SCALE GENOMIC DNA]</scope>
    <source>
        <strain evidence="9 10">ATCC BAA-412</strain>
    </source>
</reference>
<dbReference type="EMBL" id="AJAT01000012">
    <property type="protein sequence ID" value="EOL45358.1"/>
    <property type="molecule type" value="Genomic_DNA"/>
</dbReference>
<feature type="transmembrane region" description="Helical" evidence="7">
    <location>
        <begin position="284"/>
        <end position="305"/>
    </location>
</feature>
<dbReference type="PANTHER" id="PTHR30193:SF37">
    <property type="entry name" value="INNER MEMBRANE ABC TRANSPORTER PERMEASE PROTEIN YCJO"/>
    <property type="match status" value="1"/>
</dbReference>
<feature type="transmembrane region" description="Helical" evidence="7">
    <location>
        <begin position="233"/>
        <end position="250"/>
    </location>
</feature>
<keyword evidence="6 7" id="KW-0472">Membrane</keyword>
<evidence type="ECO:0000256" key="3">
    <source>
        <dbReference type="ARBA" id="ARBA00022475"/>
    </source>
</evidence>
<dbReference type="GO" id="GO:0055085">
    <property type="term" value="P:transmembrane transport"/>
    <property type="evidence" value="ECO:0007669"/>
    <property type="project" value="InterPro"/>
</dbReference>
<evidence type="ECO:0000313" key="9">
    <source>
        <dbReference type="EMBL" id="EOL45358.1"/>
    </source>
</evidence>